<proteinExistence type="predicted"/>
<keyword evidence="2" id="KW-1185">Reference proteome</keyword>
<dbReference type="Proteomes" id="UP000000641">
    <property type="component" value="Chromosome"/>
</dbReference>
<gene>
    <name evidence="1" type="ordered locus">Tpen_1756</name>
</gene>
<organism evidence="1 2">
    <name type="scientific">Thermofilum pendens (strain DSM 2475 / Hrk 5)</name>
    <dbReference type="NCBI Taxonomy" id="368408"/>
    <lineage>
        <taxon>Archaea</taxon>
        <taxon>Thermoproteota</taxon>
        <taxon>Thermoprotei</taxon>
        <taxon>Thermofilales</taxon>
        <taxon>Thermofilaceae</taxon>
        <taxon>Thermofilum</taxon>
    </lineage>
</organism>
<dbReference type="STRING" id="368408.Tpen_1756"/>
<evidence type="ECO:0000313" key="1">
    <source>
        <dbReference type="EMBL" id="ABL79151.1"/>
    </source>
</evidence>
<dbReference type="HOGENOM" id="CLU_965123_0_0_2"/>
<dbReference type="EMBL" id="CP000505">
    <property type="protein sequence ID" value="ABL79151.1"/>
    <property type="molecule type" value="Genomic_DNA"/>
</dbReference>
<reference evidence="2" key="1">
    <citation type="journal article" date="2008" name="J. Bacteriol.">
        <title>Genome sequence of Thermofilum pendens reveals an exceptional loss of biosynthetic pathways without genome reduction.</title>
        <authorList>
            <person name="Anderson I."/>
            <person name="Rodriguez J."/>
            <person name="Susanti D."/>
            <person name="Porat I."/>
            <person name="Reich C."/>
            <person name="Ulrich L.E."/>
            <person name="Elkins J.G."/>
            <person name="Mavromatis K."/>
            <person name="Lykidis A."/>
            <person name="Kim E."/>
            <person name="Thompson L.S."/>
            <person name="Nolan M."/>
            <person name="Land M."/>
            <person name="Copeland A."/>
            <person name="Lapidus A."/>
            <person name="Lucas S."/>
            <person name="Detter C."/>
            <person name="Zhulin I.B."/>
            <person name="Olsen G.J."/>
            <person name="Whitman W."/>
            <person name="Mukhopadhyay B."/>
            <person name="Bristow J."/>
            <person name="Kyrpides N."/>
        </authorList>
    </citation>
    <scope>NUCLEOTIDE SEQUENCE [LARGE SCALE GENOMIC DNA]</scope>
    <source>
        <strain evidence="2">DSM 2475 / Hrk 5</strain>
    </source>
</reference>
<protein>
    <submittedName>
        <fullName evidence="1">Uncharacterized protein</fullName>
    </submittedName>
</protein>
<dbReference type="GeneID" id="4601954"/>
<name>A1S121_THEPD</name>
<sequence>MSRRSLAELLVLQLLLVALLALFFYKPGGTAAGTPDLREVPRLFVEAVYHLNSSSTMLRNPARWNADFRSMSANASRIAGEIASYRNALSEMDPSDLVLRLLSASDSYGRMANASSSIYAALDVLSGSKESIQRYLAALEECNAAEAHRLGLSIAGNLSRAYSLVGLAAGNLSLADPSTLLSQSHVDAHRNASEAVDAAQRYLKQLLLAVDITSKHPEELDALCKARKAGRSIAVSEQLARSLGALNPPDAGPFSYAVSRLKSLLYAVANAQQGGGSGAGYGAPSSDD</sequence>
<dbReference type="EnsemblBacteria" id="ABL79151">
    <property type="protein sequence ID" value="ABL79151"/>
    <property type="gene ID" value="Tpen_1756"/>
</dbReference>
<dbReference type="AlphaFoldDB" id="A1S121"/>
<dbReference type="RefSeq" id="WP_011753416.1">
    <property type="nucleotide sequence ID" value="NC_008698.1"/>
</dbReference>
<evidence type="ECO:0000313" key="2">
    <source>
        <dbReference type="Proteomes" id="UP000000641"/>
    </source>
</evidence>
<dbReference type="KEGG" id="tpe:Tpen_1756"/>
<accession>A1S121</accession>